<evidence type="ECO:0000313" key="2">
    <source>
        <dbReference type="Proteomes" id="UP000235371"/>
    </source>
</evidence>
<dbReference type="RefSeq" id="XP_024733869.1">
    <property type="nucleotide sequence ID" value="XM_024872591.1"/>
</dbReference>
<accession>A0A2J6T1R2</accession>
<dbReference type="InParanoid" id="A0A2J6T1R2"/>
<organism evidence="1 2">
    <name type="scientific">Hyaloscypha bicolor E</name>
    <dbReference type="NCBI Taxonomy" id="1095630"/>
    <lineage>
        <taxon>Eukaryota</taxon>
        <taxon>Fungi</taxon>
        <taxon>Dikarya</taxon>
        <taxon>Ascomycota</taxon>
        <taxon>Pezizomycotina</taxon>
        <taxon>Leotiomycetes</taxon>
        <taxon>Helotiales</taxon>
        <taxon>Hyaloscyphaceae</taxon>
        <taxon>Hyaloscypha</taxon>
        <taxon>Hyaloscypha bicolor</taxon>
    </lineage>
</organism>
<protein>
    <submittedName>
        <fullName evidence="1">Uncharacterized protein</fullName>
    </submittedName>
</protein>
<gene>
    <name evidence="1" type="ORF">K444DRAFT_40849</name>
</gene>
<reference evidence="1 2" key="1">
    <citation type="submission" date="2016-04" db="EMBL/GenBank/DDBJ databases">
        <title>A degradative enzymes factory behind the ericoid mycorrhizal symbiosis.</title>
        <authorList>
            <consortium name="DOE Joint Genome Institute"/>
            <person name="Martino E."/>
            <person name="Morin E."/>
            <person name="Grelet G."/>
            <person name="Kuo A."/>
            <person name="Kohler A."/>
            <person name="Daghino S."/>
            <person name="Barry K."/>
            <person name="Choi C."/>
            <person name="Cichocki N."/>
            <person name="Clum A."/>
            <person name="Copeland A."/>
            <person name="Hainaut M."/>
            <person name="Haridas S."/>
            <person name="Labutti K."/>
            <person name="Lindquist E."/>
            <person name="Lipzen A."/>
            <person name="Khouja H.-R."/>
            <person name="Murat C."/>
            <person name="Ohm R."/>
            <person name="Olson A."/>
            <person name="Spatafora J."/>
            <person name="Veneault-Fourrey C."/>
            <person name="Henrissat B."/>
            <person name="Grigoriev I."/>
            <person name="Martin F."/>
            <person name="Perotto S."/>
        </authorList>
    </citation>
    <scope>NUCLEOTIDE SEQUENCE [LARGE SCALE GENOMIC DNA]</scope>
    <source>
        <strain evidence="1 2">E</strain>
    </source>
</reference>
<dbReference type="Proteomes" id="UP000235371">
    <property type="component" value="Unassembled WGS sequence"/>
</dbReference>
<name>A0A2J6T1R2_9HELO</name>
<sequence length="181" mass="19791">MLLLKKSRKSRTTGRSVEWSGVKCQNEFTKLAGMQGKPGGVGGRVRGRGSDWIGEDGVAPPRHLCFFSSRPVLAQGRGPATQWHVAHSTRACRPAHALPCWLAPSQLFLLPFLHSGPCTQSCSSSHPLLHGRRSSQHCSTRVFSVSTSEHWLTSPPHHLTSPAQKPRYFCCADSEPGIESN</sequence>
<keyword evidence="2" id="KW-1185">Reference proteome</keyword>
<dbReference type="EMBL" id="KZ613847">
    <property type="protein sequence ID" value="PMD56965.1"/>
    <property type="molecule type" value="Genomic_DNA"/>
</dbReference>
<proteinExistence type="predicted"/>
<dbReference type="GeneID" id="36580671"/>
<evidence type="ECO:0000313" key="1">
    <source>
        <dbReference type="EMBL" id="PMD56965.1"/>
    </source>
</evidence>
<dbReference type="AlphaFoldDB" id="A0A2J6T1R2"/>